<organism evidence="7 8">
    <name type="scientific">Capillimicrobium parvum</name>
    <dbReference type="NCBI Taxonomy" id="2884022"/>
    <lineage>
        <taxon>Bacteria</taxon>
        <taxon>Bacillati</taxon>
        <taxon>Actinomycetota</taxon>
        <taxon>Thermoleophilia</taxon>
        <taxon>Solirubrobacterales</taxon>
        <taxon>Capillimicrobiaceae</taxon>
        <taxon>Capillimicrobium</taxon>
    </lineage>
</organism>
<keyword evidence="8" id="KW-1185">Reference proteome</keyword>
<comment type="similarity">
    <text evidence="2">Belongs to the purine-cytosine permease (2.A.39) family.</text>
</comment>
<feature type="transmembrane region" description="Helical" evidence="6">
    <location>
        <begin position="177"/>
        <end position="198"/>
    </location>
</feature>
<feature type="transmembrane region" description="Helical" evidence="6">
    <location>
        <begin position="218"/>
        <end position="237"/>
    </location>
</feature>
<sequence>MAAAADRLPALDISYEDDPRVLKEAAVEDYSLHVVPHTWRLGKFRLTMAWWALATAFFYMYFSAFIALAYGTRNAIIGIVLSVIAYALINTVISKVAAENGLTVALFSRSMFGFVGAALVTLIFAATCIYYLVFEGSVVAVAAKEYIGGPLKLWYAIIIFTTAPLVWRGVRKWLDRFNGALLPIYAAMLIAVVVWALVDKGYHGFLPDAKALPGTDVPWLQAFTAYMGLYILMMFAMDFARLGKREDQRYHAAITFGWLFYTVALLLNALVGILLVSTFGISFAQLAGQESALPVDIVNLTGLLGLLLIFVTQTRINTANLYLASTNLQSFFSRAFRLTLPRTLWVLVACGIGYILMLTNIFSYVLDALNYQGIAIVAWVGVAMAHVLYIRRRRLALDRMEFRPGHVPAFNPAGILAWVAATAFGLVVKITDDVGSQFWEVAGLIITFGIGFGVYTLATMVARENWFVMWRPYDPVKEVDDPWAARIRCHRCDKYYAAQEMDRDPTAGHQAICAACASGAGYQAAASRESAHHKVSDMAMPAHVGPSAD</sequence>
<evidence type="ECO:0000256" key="2">
    <source>
        <dbReference type="ARBA" id="ARBA00008974"/>
    </source>
</evidence>
<evidence type="ECO:0000313" key="8">
    <source>
        <dbReference type="Proteomes" id="UP001162834"/>
    </source>
</evidence>
<dbReference type="Pfam" id="PF02133">
    <property type="entry name" value="Transp_cyt_pur"/>
    <property type="match status" value="1"/>
</dbReference>
<keyword evidence="5 6" id="KW-0472">Membrane</keyword>
<dbReference type="InterPro" id="IPR030191">
    <property type="entry name" value="CodB"/>
</dbReference>
<comment type="subcellular location">
    <subcellularLocation>
        <location evidence="1">Membrane</location>
        <topology evidence="1">Multi-pass membrane protein</topology>
    </subcellularLocation>
</comment>
<keyword evidence="4 6" id="KW-1133">Transmembrane helix</keyword>
<feature type="transmembrane region" description="Helical" evidence="6">
    <location>
        <begin position="371"/>
        <end position="390"/>
    </location>
</feature>
<evidence type="ECO:0000313" key="7">
    <source>
        <dbReference type="EMBL" id="UGS35945.1"/>
    </source>
</evidence>
<feature type="transmembrane region" description="Helical" evidence="6">
    <location>
        <begin position="49"/>
        <end position="70"/>
    </location>
</feature>
<dbReference type="Proteomes" id="UP001162834">
    <property type="component" value="Chromosome"/>
</dbReference>
<evidence type="ECO:0000256" key="3">
    <source>
        <dbReference type="ARBA" id="ARBA00022692"/>
    </source>
</evidence>
<feature type="transmembrane region" description="Helical" evidence="6">
    <location>
        <begin position="410"/>
        <end position="430"/>
    </location>
</feature>
<dbReference type="GO" id="GO:0005886">
    <property type="term" value="C:plasma membrane"/>
    <property type="evidence" value="ECO:0007669"/>
    <property type="project" value="TreeGrafter"/>
</dbReference>
<feature type="transmembrane region" description="Helical" evidence="6">
    <location>
        <begin position="76"/>
        <end position="98"/>
    </location>
</feature>
<evidence type="ECO:0000256" key="5">
    <source>
        <dbReference type="ARBA" id="ARBA00023136"/>
    </source>
</evidence>
<dbReference type="EMBL" id="CP087164">
    <property type="protein sequence ID" value="UGS35945.1"/>
    <property type="molecule type" value="Genomic_DNA"/>
</dbReference>
<feature type="transmembrane region" description="Helical" evidence="6">
    <location>
        <begin position="258"/>
        <end position="283"/>
    </location>
</feature>
<accession>A0A9E6XX09</accession>
<evidence type="ECO:0000256" key="4">
    <source>
        <dbReference type="ARBA" id="ARBA00022989"/>
    </source>
</evidence>
<dbReference type="PANTHER" id="PTHR30569">
    <property type="entry name" value="CYTOSINE TRANSPORTER CODB"/>
    <property type="match status" value="1"/>
</dbReference>
<dbReference type="Gene3D" id="1.10.4160.10">
    <property type="entry name" value="Hydantoin permease"/>
    <property type="match status" value="1"/>
</dbReference>
<keyword evidence="3 6" id="KW-0812">Transmembrane</keyword>
<dbReference type="GO" id="GO:0015209">
    <property type="term" value="F:cytosine transmembrane transporter activity"/>
    <property type="evidence" value="ECO:0007669"/>
    <property type="project" value="InterPro"/>
</dbReference>
<dbReference type="RefSeq" id="WP_259315623.1">
    <property type="nucleotide sequence ID" value="NZ_CP087164.1"/>
</dbReference>
<evidence type="ECO:0008006" key="9">
    <source>
        <dbReference type="Google" id="ProtNLM"/>
    </source>
</evidence>
<feature type="transmembrane region" description="Helical" evidence="6">
    <location>
        <begin position="110"/>
        <end position="133"/>
    </location>
</feature>
<evidence type="ECO:0000256" key="1">
    <source>
        <dbReference type="ARBA" id="ARBA00004141"/>
    </source>
</evidence>
<gene>
    <name evidence="7" type="ORF">DSM104329_02342</name>
</gene>
<reference evidence="7" key="1">
    <citation type="journal article" date="2022" name="Int. J. Syst. Evol. Microbiol.">
        <title>Pseudomonas aegrilactucae sp. nov. and Pseudomonas morbosilactucae sp. nov., pathogens causing bacterial rot of lettuce in Japan.</title>
        <authorList>
            <person name="Sawada H."/>
            <person name="Fujikawa T."/>
            <person name="Satou M."/>
        </authorList>
    </citation>
    <scope>NUCLEOTIDE SEQUENCE</scope>
    <source>
        <strain evidence="7">0166_1</strain>
    </source>
</reference>
<proteinExistence type="inferred from homology"/>
<dbReference type="PANTHER" id="PTHR30569:SF0">
    <property type="entry name" value="CYTOSINE PERMEASE"/>
    <property type="match status" value="1"/>
</dbReference>
<dbReference type="AlphaFoldDB" id="A0A9E6XX09"/>
<protein>
    <recommendedName>
        <fullName evidence="9">Allantoin permease</fullName>
    </recommendedName>
</protein>
<dbReference type="KEGG" id="sbae:DSM104329_02342"/>
<evidence type="ECO:0000256" key="6">
    <source>
        <dbReference type="SAM" id="Phobius"/>
    </source>
</evidence>
<name>A0A9E6XX09_9ACTN</name>
<dbReference type="InterPro" id="IPR001248">
    <property type="entry name" value="Pur-cyt_permease"/>
</dbReference>
<feature type="transmembrane region" description="Helical" evidence="6">
    <location>
        <begin position="344"/>
        <end position="365"/>
    </location>
</feature>
<feature type="transmembrane region" description="Helical" evidence="6">
    <location>
        <begin position="442"/>
        <end position="462"/>
    </location>
</feature>
<feature type="transmembrane region" description="Helical" evidence="6">
    <location>
        <begin position="153"/>
        <end position="170"/>
    </location>
</feature>